<dbReference type="Proteomes" id="UP000281955">
    <property type="component" value="Unassembled WGS sequence"/>
</dbReference>
<keyword evidence="7" id="KW-0131">Cell cycle</keyword>
<keyword evidence="6 9" id="KW-0472">Membrane</keyword>
<feature type="compositionally biased region" description="Low complexity" evidence="8">
    <location>
        <begin position="8"/>
        <end position="28"/>
    </location>
</feature>
<evidence type="ECO:0000256" key="8">
    <source>
        <dbReference type="SAM" id="MobiDB-lite"/>
    </source>
</evidence>
<gene>
    <name evidence="11" type="ORF">CLV35_2623</name>
</gene>
<evidence type="ECO:0000256" key="7">
    <source>
        <dbReference type="ARBA" id="ARBA00023306"/>
    </source>
</evidence>
<name>A0A420XPM0_9ACTN</name>
<dbReference type="PROSITE" id="PS51779">
    <property type="entry name" value="POTRA"/>
    <property type="match status" value="1"/>
</dbReference>
<dbReference type="GO" id="GO:0051301">
    <property type="term" value="P:cell division"/>
    <property type="evidence" value="ECO:0007669"/>
    <property type="project" value="UniProtKB-KW"/>
</dbReference>
<evidence type="ECO:0000256" key="6">
    <source>
        <dbReference type="ARBA" id="ARBA00023136"/>
    </source>
</evidence>
<dbReference type="InterPro" id="IPR034746">
    <property type="entry name" value="POTRA"/>
</dbReference>
<evidence type="ECO:0000313" key="11">
    <source>
        <dbReference type="EMBL" id="RKS74122.1"/>
    </source>
</evidence>
<keyword evidence="3 11" id="KW-0132">Cell division</keyword>
<dbReference type="Pfam" id="PF03799">
    <property type="entry name" value="FtsQ_DivIB_C"/>
    <property type="match status" value="1"/>
</dbReference>
<reference evidence="11 12" key="1">
    <citation type="submission" date="2018-10" db="EMBL/GenBank/DDBJ databases">
        <title>Genomic Encyclopedia of Archaeal and Bacterial Type Strains, Phase II (KMG-II): from individual species to whole genera.</title>
        <authorList>
            <person name="Goeker M."/>
        </authorList>
    </citation>
    <scope>NUCLEOTIDE SEQUENCE [LARGE SCALE GENOMIC DNA]</scope>
    <source>
        <strain evidence="11 12">RP-AC37</strain>
    </source>
</reference>
<dbReference type="GO" id="GO:0005886">
    <property type="term" value="C:plasma membrane"/>
    <property type="evidence" value="ECO:0007669"/>
    <property type="project" value="TreeGrafter"/>
</dbReference>
<dbReference type="AlphaFoldDB" id="A0A420XPM0"/>
<dbReference type="InterPro" id="IPR050487">
    <property type="entry name" value="FtsQ_DivIB"/>
</dbReference>
<evidence type="ECO:0000256" key="2">
    <source>
        <dbReference type="ARBA" id="ARBA00022475"/>
    </source>
</evidence>
<dbReference type="Gene3D" id="3.10.20.310">
    <property type="entry name" value="membrane protein fhac"/>
    <property type="match status" value="1"/>
</dbReference>
<protein>
    <submittedName>
        <fullName evidence="11">Cell division protein FtsQ</fullName>
    </submittedName>
</protein>
<feature type="region of interest" description="Disordered" evidence="8">
    <location>
        <begin position="1"/>
        <end position="28"/>
    </location>
</feature>
<accession>A0A420XPM0</accession>
<evidence type="ECO:0000259" key="10">
    <source>
        <dbReference type="PROSITE" id="PS51779"/>
    </source>
</evidence>
<feature type="transmembrane region" description="Helical" evidence="9">
    <location>
        <begin position="38"/>
        <end position="62"/>
    </location>
</feature>
<keyword evidence="2" id="KW-1003">Cell membrane</keyword>
<proteinExistence type="predicted"/>
<sequence length="255" mass="26415">MRGHDVSRPGATMTRPAPRPRAAGPRARGPLLPGRARIAIALVLTLVVAAGWAVLGTSLLGLRTVEVRGTTTLTAAEVRRAAGVRTGFPLARVPLSSVQERVGDLPVVRTVHAARKWPHTLVVTVQDREPVGVVADGGGWSYVDATGAAFAPAPAEEAKDPLGHPVLRTRKGDVAALRSAARVVAALPDTLLGSVAHVDASTADSVTLVLRSGKSVVWGSPDRSARKATVATVLMKSVADGKTYDVSAPDAPTVR</sequence>
<keyword evidence="4 9" id="KW-0812">Transmembrane</keyword>
<evidence type="ECO:0000256" key="1">
    <source>
        <dbReference type="ARBA" id="ARBA00004370"/>
    </source>
</evidence>
<evidence type="ECO:0000256" key="4">
    <source>
        <dbReference type="ARBA" id="ARBA00022692"/>
    </source>
</evidence>
<feature type="domain" description="POTRA" evidence="10">
    <location>
        <begin position="60"/>
        <end position="128"/>
    </location>
</feature>
<dbReference type="EMBL" id="RBWV01000012">
    <property type="protein sequence ID" value="RKS74122.1"/>
    <property type="molecule type" value="Genomic_DNA"/>
</dbReference>
<comment type="caution">
    <text evidence="11">The sequence shown here is derived from an EMBL/GenBank/DDBJ whole genome shotgun (WGS) entry which is preliminary data.</text>
</comment>
<dbReference type="PANTHER" id="PTHR37820">
    <property type="entry name" value="CELL DIVISION PROTEIN DIVIB"/>
    <property type="match status" value="1"/>
</dbReference>
<evidence type="ECO:0000256" key="3">
    <source>
        <dbReference type="ARBA" id="ARBA00022618"/>
    </source>
</evidence>
<evidence type="ECO:0000256" key="5">
    <source>
        <dbReference type="ARBA" id="ARBA00022989"/>
    </source>
</evidence>
<evidence type="ECO:0000313" key="12">
    <source>
        <dbReference type="Proteomes" id="UP000281955"/>
    </source>
</evidence>
<dbReference type="InParanoid" id="A0A420XPM0"/>
<dbReference type="InterPro" id="IPR005548">
    <property type="entry name" value="Cell_div_FtsQ/DivIB_C"/>
</dbReference>
<organism evidence="11 12">
    <name type="scientific">Motilibacter peucedani</name>
    <dbReference type="NCBI Taxonomy" id="598650"/>
    <lineage>
        <taxon>Bacteria</taxon>
        <taxon>Bacillati</taxon>
        <taxon>Actinomycetota</taxon>
        <taxon>Actinomycetes</taxon>
        <taxon>Motilibacterales</taxon>
        <taxon>Motilibacteraceae</taxon>
        <taxon>Motilibacter</taxon>
    </lineage>
</organism>
<keyword evidence="5 9" id="KW-1133">Transmembrane helix</keyword>
<dbReference type="Pfam" id="PF08478">
    <property type="entry name" value="POTRA_1"/>
    <property type="match status" value="1"/>
</dbReference>
<dbReference type="PANTHER" id="PTHR37820:SF1">
    <property type="entry name" value="CELL DIVISION PROTEIN FTSQ"/>
    <property type="match status" value="1"/>
</dbReference>
<comment type="subcellular location">
    <subcellularLocation>
        <location evidence="1">Membrane</location>
    </subcellularLocation>
</comment>
<evidence type="ECO:0000256" key="9">
    <source>
        <dbReference type="SAM" id="Phobius"/>
    </source>
</evidence>
<keyword evidence="12" id="KW-1185">Reference proteome</keyword>
<dbReference type="OrthoDB" id="9790760at2"/>
<dbReference type="RefSeq" id="WP_121193881.1">
    <property type="nucleotide sequence ID" value="NZ_RBWV01000012.1"/>
</dbReference>
<dbReference type="InterPro" id="IPR013685">
    <property type="entry name" value="POTRA_FtsQ_type"/>
</dbReference>